<reference evidence="2 3" key="1">
    <citation type="submission" date="2024-03" db="EMBL/GenBank/DDBJ databases">
        <title>Complete genome sequence of the green alga Chloropicon roscoffensis RCC1871.</title>
        <authorList>
            <person name="Lemieux C."/>
            <person name="Pombert J.-F."/>
            <person name="Otis C."/>
            <person name="Turmel M."/>
        </authorList>
    </citation>
    <scope>NUCLEOTIDE SEQUENCE [LARGE SCALE GENOMIC DNA]</scope>
    <source>
        <strain evidence="2 3">RCC1871</strain>
    </source>
</reference>
<dbReference type="AlphaFoldDB" id="A0AAX4P6R3"/>
<keyword evidence="3" id="KW-1185">Reference proteome</keyword>
<feature type="compositionally biased region" description="Low complexity" evidence="1">
    <location>
        <begin position="33"/>
        <end position="44"/>
    </location>
</feature>
<sequence length="238" mass="26357">MASTPRAQTFAGRRVQLDRAPLARPRVPERPGSPRCRSGSSRPGRCNVFDSGAAHECRLEDAEAYDFFETFPKSPSADKVAETEAATSSRAVHASFTVQETVSKTVSRSQRYLPHGGLGLCIVVCWAFLANDRKAEVKRRAEREKQAVLDEKKTWLKSRTLMSMSPPEEQQQNPESAEYPEGLADAEEGVTALERSAPGREMGGPAREDYDNFLKDSKADRVLAPSEIFSDDGEEKTY</sequence>
<evidence type="ECO:0008006" key="4">
    <source>
        <dbReference type="Google" id="ProtNLM"/>
    </source>
</evidence>
<feature type="compositionally biased region" description="Polar residues" evidence="1">
    <location>
        <begin position="160"/>
        <end position="175"/>
    </location>
</feature>
<name>A0AAX4P6R3_9CHLO</name>
<gene>
    <name evidence="2" type="ORF">HKI87_05g35680</name>
</gene>
<evidence type="ECO:0000313" key="3">
    <source>
        <dbReference type="Proteomes" id="UP001472866"/>
    </source>
</evidence>
<proteinExistence type="predicted"/>
<feature type="region of interest" description="Disordered" evidence="1">
    <location>
        <begin position="160"/>
        <end position="238"/>
    </location>
</feature>
<feature type="region of interest" description="Disordered" evidence="1">
    <location>
        <begin position="1"/>
        <end position="44"/>
    </location>
</feature>
<dbReference type="EMBL" id="CP151505">
    <property type="protein sequence ID" value="WZN62032.1"/>
    <property type="molecule type" value="Genomic_DNA"/>
</dbReference>
<dbReference type="Proteomes" id="UP001472866">
    <property type="component" value="Chromosome 05"/>
</dbReference>
<feature type="compositionally biased region" description="Basic and acidic residues" evidence="1">
    <location>
        <begin position="206"/>
        <end position="221"/>
    </location>
</feature>
<feature type="compositionally biased region" description="Acidic residues" evidence="1">
    <location>
        <begin position="229"/>
        <end position="238"/>
    </location>
</feature>
<evidence type="ECO:0000256" key="1">
    <source>
        <dbReference type="SAM" id="MobiDB-lite"/>
    </source>
</evidence>
<accession>A0AAX4P6R3</accession>
<protein>
    <recommendedName>
        <fullName evidence="4">Transmembrane protein</fullName>
    </recommendedName>
</protein>
<evidence type="ECO:0000313" key="2">
    <source>
        <dbReference type="EMBL" id="WZN62032.1"/>
    </source>
</evidence>
<organism evidence="2 3">
    <name type="scientific">Chloropicon roscoffensis</name>
    <dbReference type="NCBI Taxonomy" id="1461544"/>
    <lineage>
        <taxon>Eukaryota</taxon>
        <taxon>Viridiplantae</taxon>
        <taxon>Chlorophyta</taxon>
        <taxon>Chloropicophyceae</taxon>
        <taxon>Chloropicales</taxon>
        <taxon>Chloropicaceae</taxon>
        <taxon>Chloropicon</taxon>
    </lineage>
</organism>